<name>A0AAV4WXA6_CAEEX</name>
<accession>A0AAV4WXA6</accession>
<gene>
    <name evidence="1" type="ORF">CEXT_490121</name>
</gene>
<sequence>MHRRGRLKLAILMHDLFYYYSKVPPTMHRRGRLLVQYRLSIRFVFVNTVPKTVAVTLDISGTPSVGIETFSSCMVVAL</sequence>
<reference evidence="1 2" key="1">
    <citation type="submission" date="2021-06" db="EMBL/GenBank/DDBJ databases">
        <title>Caerostris extrusa draft genome.</title>
        <authorList>
            <person name="Kono N."/>
            <person name="Arakawa K."/>
        </authorList>
    </citation>
    <scope>NUCLEOTIDE SEQUENCE [LARGE SCALE GENOMIC DNA]</scope>
</reference>
<comment type="caution">
    <text evidence="1">The sequence shown here is derived from an EMBL/GenBank/DDBJ whole genome shotgun (WGS) entry which is preliminary data.</text>
</comment>
<proteinExistence type="predicted"/>
<evidence type="ECO:0000313" key="2">
    <source>
        <dbReference type="Proteomes" id="UP001054945"/>
    </source>
</evidence>
<evidence type="ECO:0000313" key="1">
    <source>
        <dbReference type="EMBL" id="GIY87101.1"/>
    </source>
</evidence>
<dbReference type="Proteomes" id="UP001054945">
    <property type="component" value="Unassembled WGS sequence"/>
</dbReference>
<protein>
    <submittedName>
        <fullName evidence="1">Uncharacterized protein</fullName>
    </submittedName>
</protein>
<dbReference type="EMBL" id="BPLR01016887">
    <property type="protein sequence ID" value="GIY87101.1"/>
    <property type="molecule type" value="Genomic_DNA"/>
</dbReference>
<organism evidence="1 2">
    <name type="scientific">Caerostris extrusa</name>
    <name type="common">Bark spider</name>
    <name type="synonym">Caerostris bankana</name>
    <dbReference type="NCBI Taxonomy" id="172846"/>
    <lineage>
        <taxon>Eukaryota</taxon>
        <taxon>Metazoa</taxon>
        <taxon>Ecdysozoa</taxon>
        <taxon>Arthropoda</taxon>
        <taxon>Chelicerata</taxon>
        <taxon>Arachnida</taxon>
        <taxon>Araneae</taxon>
        <taxon>Araneomorphae</taxon>
        <taxon>Entelegynae</taxon>
        <taxon>Araneoidea</taxon>
        <taxon>Araneidae</taxon>
        <taxon>Caerostris</taxon>
    </lineage>
</organism>
<dbReference type="AlphaFoldDB" id="A0AAV4WXA6"/>
<keyword evidence="2" id="KW-1185">Reference proteome</keyword>